<feature type="transmembrane region" description="Helical" evidence="1">
    <location>
        <begin position="197"/>
        <end position="216"/>
    </location>
</feature>
<keyword evidence="1" id="KW-0812">Transmembrane</keyword>
<gene>
    <name evidence="2" type="ORF">EDC52_105201</name>
</gene>
<dbReference type="EMBL" id="SMCR01000005">
    <property type="protein sequence ID" value="TCV95598.1"/>
    <property type="molecule type" value="Genomic_DNA"/>
</dbReference>
<dbReference type="AlphaFoldDB" id="A0A4R3YUY2"/>
<sequence length="266" mass="30002">MSIYSLINSSWFFGVICSVLSGIVTIMLSRAILLPKDDREYSKRVTCANNEIVHHLRQGVSESINPNIKIIEIMISATARKYGLNEKDLYGVKKITEDLIKEVMGCPFVSASNKRNYCDSLLNIINRDIERNAYRKELSSGAYEYEAALIKMMRKQVLTHSCFLLGGIVSTATLILMYVKESRPMTVIANNLVDDSLIFFIPLVAALMVLVVSFLCQSLSRKKPLLPASAPEKKAVEQTAEKTEQSMLFDIKDRHKSDEVRQDKVI</sequence>
<keyword evidence="1" id="KW-1133">Transmembrane helix</keyword>
<dbReference type="RefSeq" id="WP_131865696.1">
    <property type="nucleotide sequence ID" value="NZ_SMCR01000005.1"/>
</dbReference>
<comment type="caution">
    <text evidence="2">The sequence shown here is derived from an EMBL/GenBank/DDBJ whole genome shotgun (WGS) entry which is preliminary data.</text>
</comment>
<organism evidence="2 3">
    <name type="scientific">Biostraticola tofi</name>
    <dbReference type="NCBI Taxonomy" id="466109"/>
    <lineage>
        <taxon>Bacteria</taxon>
        <taxon>Pseudomonadati</taxon>
        <taxon>Pseudomonadota</taxon>
        <taxon>Gammaproteobacteria</taxon>
        <taxon>Enterobacterales</taxon>
        <taxon>Bruguierivoracaceae</taxon>
        <taxon>Biostraticola</taxon>
    </lineage>
</organism>
<name>A0A4R3YUY2_9GAMM</name>
<feature type="transmembrane region" description="Helical" evidence="1">
    <location>
        <begin position="157"/>
        <end position="177"/>
    </location>
</feature>
<evidence type="ECO:0000313" key="3">
    <source>
        <dbReference type="Proteomes" id="UP000295719"/>
    </source>
</evidence>
<reference evidence="2 3" key="1">
    <citation type="submission" date="2019-03" db="EMBL/GenBank/DDBJ databases">
        <title>Genomic Encyclopedia of Type Strains, Phase IV (KMG-IV): sequencing the most valuable type-strain genomes for metagenomic binning, comparative biology and taxonomic classification.</title>
        <authorList>
            <person name="Goeker M."/>
        </authorList>
    </citation>
    <scope>NUCLEOTIDE SEQUENCE [LARGE SCALE GENOMIC DNA]</scope>
    <source>
        <strain evidence="2 3">DSM 19580</strain>
    </source>
</reference>
<keyword evidence="1" id="KW-0472">Membrane</keyword>
<accession>A0A4R3YUY2</accession>
<evidence type="ECO:0000313" key="2">
    <source>
        <dbReference type="EMBL" id="TCV95598.1"/>
    </source>
</evidence>
<dbReference type="Proteomes" id="UP000295719">
    <property type="component" value="Unassembled WGS sequence"/>
</dbReference>
<proteinExistence type="predicted"/>
<dbReference type="OrthoDB" id="3036078at2"/>
<protein>
    <submittedName>
        <fullName evidence="2">Uncharacterized protein</fullName>
    </submittedName>
</protein>
<feature type="transmembrane region" description="Helical" evidence="1">
    <location>
        <begin position="12"/>
        <end position="34"/>
    </location>
</feature>
<evidence type="ECO:0000256" key="1">
    <source>
        <dbReference type="SAM" id="Phobius"/>
    </source>
</evidence>
<keyword evidence="3" id="KW-1185">Reference proteome</keyword>